<comment type="caution">
    <text evidence="2">The sequence shown here is derived from an EMBL/GenBank/DDBJ whole genome shotgun (WGS) entry which is preliminary data.</text>
</comment>
<feature type="transmembrane region" description="Helical" evidence="1">
    <location>
        <begin position="12"/>
        <end position="31"/>
    </location>
</feature>
<keyword evidence="3" id="KW-1185">Reference proteome</keyword>
<keyword evidence="1" id="KW-0812">Transmembrane</keyword>
<dbReference type="AlphaFoldDB" id="A0A4R7FIJ0"/>
<accession>A0A4R7FIJ0</accession>
<reference evidence="2 3" key="1">
    <citation type="submission" date="2019-03" db="EMBL/GenBank/DDBJ databases">
        <title>Genomic Encyclopedia of Archaeal and Bacterial Type Strains, Phase II (KMG-II): from individual species to whole genera.</title>
        <authorList>
            <person name="Goeker M."/>
        </authorList>
    </citation>
    <scope>NUCLEOTIDE SEQUENCE [LARGE SCALE GENOMIC DNA]</scope>
    <source>
        <strain evidence="2 3">DSM 24782</strain>
    </source>
</reference>
<dbReference type="EMBL" id="SOAM01000003">
    <property type="protein sequence ID" value="TDS75991.1"/>
    <property type="molecule type" value="Genomic_DNA"/>
</dbReference>
<evidence type="ECO:0000313" key="3">
    <source>
        <dbReference type="Proteomes" id="UP000295344"/>
    </source>
</evidence>
<keyword evidence="1" id="KW-0472">Membrane</keyword>
<sequence length="147" mass="14576">MAAAVTGRELAIGLPLSLVAGLVVGAIGTFKHQVGVSAATGEGAPVGLVLSLAMVLVFLLALRIAFPTRWYAVAAAVGVVAAAALLLLPGASGGSTVVLLNAAGLGWTIGVPVVALVVVVWPRRRRSRRTAPGGGGILGPGPNEEDD</sequence>
<protein>
    <submittedName>
        <fullName evidence="2">Uncharacterized protein</fullName>
    </submittedName>
</protein>
<dbReference type="Proteomes" id="UP000295344">
    <property type="component" value="Unassembled WGS sequence"/>
</dbReference>
<feature type="transmembrane region" description="Helical" evidence="1">
    <location>
        <begin position="97"/>
        <end position="121"/>
    </location>
</feature>
<feature type="transmembrane region" description="Helical" evidence="1">
    <location>
        <begin position="43"/>
        <end position="62"/>
    </location>
</feature>
<organism evidence="2 3">
    <name type="scientific">Amnibacterium kyonggiense</name>
    <dbReference type="NCBI Taxonomy" id="595671"/>
    <lineage>
        <taxon>Bacteria</taxon>
        <taxon>Bacillati</taxon>
        <taxon>Actinomycetota</taxon>
        <taxon>Actinomycetes</taxon>
        <taxon>Micrococcales</taxon>
        <taxon>Microbacteriaceae</taxon>
        <taxon>Amnibacterium</taxon>
    </lineage>
</organism>
<gene>
    <name evidence="2" type="ORF">CLV52_3106</name>
</gene>
<keyword evidence="1" id="KW-1133">Transmembrane helix</keyword>
<feature type="transmembrane region" description="Helical" evidence="1">
    <location>
        <begin position="69"/>
        <end position="91"/>
    </location>
</feature>
<name>A0A4R7FIJ0_9MICO</name>
<evidence type="ECO:0000256" key="1">
    <source>
        <dbReference type="SAM" id="Phobius"/>
    </source>
</evidence>
<dbReference type="OrthoDB" id="3238162at2"/>
<evidence type="ECO:0000313" key="2">
    <source>
        <dbReference type="EMBL" id="TDS75991.1"/>
    </source>
</evidence>
<dbReference type="RefSeq" id="WP_133767212.1">
    <property type="nucleotide sequence ID" value="NZ_BAAARP010000001.1"/>
</dbReference>
<proteinExistence type="predicted"/>